<sequence>MRLNIRLNDLVHVVDYFLVDGHSEEDAIGFSPIFYTSRGGGIRLQEGEKEWDTAVSLLY</sequence>
<evidence type="ECO:0000313" key="2">
    <source>
        <dbReference type="Proteomes" id="UP001230005"/>
    </source>
</evidence>
<dbReference type="EMBL" id="JAUSUG010000007">
    <property type="protein sequence ID" value="MDQ0254842.1"/>
    <property type="molecule type" value="Genomic_DNA"/>
</dbReference>
<evidence type="ECO:0000313" key="1">
    <source>
        <dbReference type="EMBL" id="MDQ0254842.1"/>
    </source>
</evidence>
<organism evidence="1 2">
    <name type="scientific">Evansella vedderi</name>
    <dbReference type="NCBI Taxonomy" id="38282"/>
    <lineage>
        <taxon>Bacteria</taxon>
        <taxon>Bacillati</taxon>
        <taxon>Bacillota</taxon>
        <taxon>Bacilli</taxon>
        <taxon>Bacillales</taxon>
        <taxon>Bacillaceae</taxon>
        <taxon>Evansella</taxon>
    </lineage>
</organism>
<dbReference type="Proteomes" id="UP001230005">
    <property type="component" value="Unassembled WGS sequence"/>
</dbReference>
<comment type="caution">
    <text evidence="1">The sequence shown here is derived from an EMBL/GenBank/DDBJ whole genome shotgun (WGS) entry which is preliminary data.</text>
</comment>
<dbReference type="RefSeq" id="WP_307325342.1">
    <property type="nucleotide sequence ID" value="NZ_JAUSUG010000007.1"/>
</dbReference>
<proteinExistence type="predicted"/>
<protein>
    <submittedName>
        <fullName evidence="1">Uncharacterized protein</fullName>
    </submittedName>
</protein>
<accession>A0ABT9ZUC4</accession>
<reference evidence="1 2" key="1">
    <citation type="submission" date="2023-07" db="EMBL/GenBank/DDBJ databases">
        <title>Genomic Encyclopedia of Type Strains, Phase IV (KMG-IV): sequencing the most valuable type-strain genomes for metagenomic binning, comparative biology and taxonomic classification.</title>
        <authorList>
            <person name="Goeker M."/>
        </authorList>
    </citation>
    <scope>NUCLEOTIDE SEQUENCE [LARGE SCALE GENOMIC DNA]</scope>
    <source>
        <strain evidence="1 2">DSM 9768</strain>
    </source>
</reference>
<gene>
    <name evidence="1" type="ORF">J2S74_002221</name>
</gene>
<keyword evidence="2" id="KW-1185">Reference proteome</keyword>
<name>A0ABT9ZUC4_9BACI</name>